<accession>A0ABU2JW84</accession>
<evidence type="ECO:0000313" key="1">
    <source>
        <dbReference type="EMBL" id="MDT0269122.1"/>
    </source>
</evidence>
<gene>
    <name evidence="1" type="ORF">RM844_22810</name>
</gene>
<evidence type="ECO:0000313" key="2">
    <source>
        <dbReference type="Proteomes" id="UP001183410"/>
    </source>
</evidence>
<organism evidence="1 2">
    <name type="scientific">Streptomyces chisholmiae</name>
    <dbReference type="NCBI Taxonomy" id="3075540"/>
    <lineage>
        <taxon>Bacteria</taxon>
        <taxon>Bacillati</taxon>
        <taxon>Actinomycetota</taxon>
        <taxon>Actinomycetes</taxon>
        <taxon>Kitasatosporales</taxon>
        <taxon>Streptomycetaceae</taxon>
        <taxon>Streptomyces</taxon>
    </lineage>
</organism>
<keyword evidence="2" id="KW-1185">Reference proteome</keyword>
<comment type="caution">
    <text evidence="1">The sequence shown here is derived from an EMBL/GenBank/DDBJ whole genome shotgun (WGS) entry which is preliminary data.</text>
</comment>
<name>A0ABU2JW84_9ACTN</name>
<reference evidence="2" key="1">
    <citation type="submission" date="2023-07" db="EMBL/GenBank/DDBJ databases">
        <title>30 novel species of actinomycetes from the DSMZ collection.</title>
        <authorList>
            <person name="Nouioui I."/>
        </authorList>
    </citation>
    <scope>NUCLEOTIDE SEQUENCE [LARGE SCALE GENOMIC DNA]</scope>
    <source>
        <strain evidence="2">DSM 44915</strain>
    </source>
</reference>
<protein>
    <submittedName>
        <fullName evidence="1">Uncharacterized protein</fullName>
    </submittedName>
</protein>
<dbReference type="EMBL" id="JAVREO010000014">
    <property type="protein sequence ID" value="MDT0269122.1"/>
    <property type="molecule type" value="Genomic_DNA"/>
</dbReference>
<dbReference type="RefSeq" id="WP_311669205.1">
    <property type="nucleotide sequence ID" value="NZ_JAVREO010000014.1"/>
</dbReference>
<dbReference type="Proteomes" id="UP001183410">
    <property type="component" value="Unassembled WGS sequence"/>
</dbReference>
<sequence>MDEVVGLLVALGRRPALDRAEVAAALAGRGWRPVPRPGTAGAPRGWELDDHLLGIQGDAPHLRVEITLRCWEYDERAAAEAEDFAWLEAAWQRATDEARRLAARLQAAGPPFPGAPVTLPADEAEEFLWHAAWSLAGRQLVVGAEHQDRELPIRVLAAIS</sequence>
<proteinExistence type="predicted"/>